<evidence type="ECO:0000256" key="14">
    <source>
        <dbReference type="ARBA" id="ARBA00023180"/>
    </source>
</evidence>
<dbReference type="InterPro" id="IPR050310">
    <property type="entry name" value="VPS10-sortilin"/>
</dbReference>
<feature type="chain" id="PRO_5042154127" description="Vacuolar protein sorting/targeting protein 10" evidence="21">
    <location>
        <begin position="24"/>
        <end position="1501"/>
    </location>
</feature>
<evidence type="ECO:0000256" key="9">
    <source>
        <dbReference type="ARBA" id="ARBA00022927"/>
    </source>
</evidence>
<keyword evidence="6 20" id="KW-0812">Transmembrane</keyword>
<evidence type="ECO:0000256" key="20">
    <source>
        <dbReference type="SAM" id="Phobius"/>
    </source>
</evidence>
<dbReference type="Gene3D" id="2.10.70.80">
    <property type="match status" value="2"/>
</dbReference>
<dbReference type="PANTHER" id="PTHR12106:SF27">
    <property type="entry name" value="SORTILIN-RELATED RECEPTOR"/>
    <property type="match status" value="1"/>
</dbReference>
<dbReference type="InterPro" id="IPR031777">
    <property type="entry name" value="Sortilin_C"/>
</dbReference>
<dbReference type="InterPro" id="IPR031778">
    <property type="entry name" value="Sortilin_N"/>
</dbReference>
<evidence type="ECO:0000259" key="22">
    <source>
        <dbReference type="SMART" id="SM00602"/>
    </source>
</evidence>
<evidence type="ECO:0000256" key="5">
    <source>
        <dbReference type="ARBA" id="ARBA00022448"/>
    </source>
</evidence>
<dbReference type="Gene3D" id="2.130.10.10">
    <property type="entry name" value="YVTN repeat-like/Quinoprotein amine dehydrogenase"/>
    <property type="match status" value="2"/>
</dbReference>
<evidence type="ECO:0000256" key="3">
    <source>
        <dbReference type="ARBA" id="ARBA00008251"/>
    </source>
</evidence>
<protein>
    <recommendedName>
        <fullName evidence="4">Vacuolar protein sorting/targeting protein 10</fullName>
    </recommendedName>
    <alternativeName>
        <fullName evidence="17">Carboxypeptidase Y receptor</fullName>
    </alternativeName>
    <alternativeName>
        <fullName evidence="16 18">Sortilin VPS10</fullName>
    </alternativeName>
</protein>
<evidence type="ECO:0000256" key="1">
    <source>
        <dbReference type="ARBA" id="ARBA00004166"/>
    </source>
</evidence>
<reference evidence="23" key="1">
    <citation type="journal article" date="2023" name="IMA Fungus">
        <title>Comparative genomic study of the Penicillium genus elucidates a diverse pangenome and 15 lateral gene transfer events.</title>
        <authorList>
            <person name="Petersen C."/>
            <person name="Sorensen T."/>
            <person name="Nielsen M.R."/>
            <person name="Sondergaard T.E."/>
            <person name="Sorensen J.L."/>
            <person name="Fitzpatrick D.A."/>
            <person name="Frisvad J.C."/>
            <person name="Nielsen K.L."/>
        </authorList>
    </citation>
    <scope>NUCLEOTIDE SEQUENCE</scope>
    <source>
        <strain evidence="23">IBT 17514</strain>
    </source>
</reference>
<sequence length="1501" mass="168826">MISRWLLLVVGLLVALATQPIAAKGDKPKATATELSHRPLGLFYFEGTNTILYQDEHAGNAHISYDGGEEWEVIKGDDGSMEGNAMFVLPHPHDNDRAYVIGRSGTHWITTDKGKSWRSFSLKAPPMISMRTNPINFNGWDPKKAIFMTVECNIIGCMTEAFYTTDDFETITSLREMVYECSWAASTPQFGQGLESNPSYESLEAVLEDRILCVVPGLRDADRSERLVYSDNYFRDDVKGTEVKLNQGRPVSGMEIKVRAVKKYIVAGVQSRGTTEQALYISDDSSEWHRAEFGGYRMDQDAYTLLESTNYSIQLDVQTTWHDNRVGVLFSSNSNGTYFTPNIEHTNRDLNGLVDFEKVADIQGIVIVNTVKNWEEVEESDKTVKQLRTLISFDDGRTNQSLKVDGDELHLHSMTTYDELRELSSLGRMFSSPAPGLVMGVGNTGDHLGKYSDGNLYVSDDAGLNWRQALKGPHRFEFGDQGGVIVAVKDGDSTGKVQYSIDHGKEWEEIELKHKVKTLFLTTTPDSTSLKFLLVGMKNDNDGYIIYSIDFEGLHERKCTKDDVETWAARVDEKGEPDCLMGHKQFYQRRKANANCFMKNEFKMDPPIFERCKCSAEDFECDYNFKRSADRKECVPAVSLTAPPGQCKEPTDTYLGPSGWRLIPGNACIRKDGEDLSKEVERPCGDSTGSPVTDGKIHAGKPQEFSSPQAEYFYLERQASNSGADETIFMRTMKDELWITHDHGKTWEQPDSMQDESVMKILPHPHYTDGAYFLTSSGYVYSTIDRGYSFKKFKQPTALVPKYFAPLAFHAKYMDWMIWIGADDCSDNNCAYDAYFSKNRGHEWQLMLRGVSSCKFAYTEKRDESPELVLCGQYAQENPKNNRQLVSSDSLDSWSDKKVIYENIADFAMMDEFIVVATYATDDHKFLNVSTSLDARVFAEARLPFNIDAPQYTVLQGSPYALFLHVEVNAKEGQSYGSLVKSNSNGTYFVQSLEALNVNDFGYVDFEMMVGVEGVAIANAVRNKDDVQSKGNAKKLISVITHNSGGQWAPLTPPERDIDNKKFECSSKAKDAFDCALHLHGYTERSDWRDTFYSDSAIGMMVGLGNVGDSLSDAKDADTYYSRDGGFTWNQVMKGRYMFEYGDAGSIIVLVSELQPTKVVHYSLDEGETWLEFQFSDTAMTINDISTVPSDTSKNFLLWAGERTTGKLTTINLDFSAIWDRQCELEIGNGEKDEYYLWTPQHPAQKDGCLFGHIEQYKRKKPTAACWNNWREAQIHRVEAGNCTCTRADFECDYNYELQSDGSCALVPGLAKPDHSLQCQDNPDLIEYWEPTGYRKLPQSTCQSGEQDLDRQVPRPCPNKEKEFDRKHGISGVGLFFAIVIPILAAAGIGYYVYTRWDGKFGQIRLGERYSESSGWFNGDSPLVSIPVIIISGIVAVAQALPLVASSVWRTVSGFTRRGRASQRPYATRGSFAARRGDYTHVVDDEDELLGADEFDDDEEA</sequence>
<comment type="caution">
    <text evidence="23">The sequence shown here is derived from an EMBL/GenBank/DDBJ whole genome shotgun (WGS) entry which is preliminary data.</text>
</comment>
<dbReference type="PANTHER" id="PTHR12106">
    <property type="entry name" value="SORTILIN RELATED"/>
    <property type="match status" value="1"/>
</dbReference>
<keyword evidence="8" id="KW-0677">Repeat</keyword>
<keyword evidence="24" id="KW-1185">Reference proteome</keyword>
<dbReference type="GO" id="GO:0006895">
    <property type="term" value="P:Golgi to endosome transport"/>
    <property type="evidence" value="ECO:0007669"/>
    <property type="project" value="TreeGrafter"/>
</dbReference>
<evidence type="ECO:0000256" key="12">
    <source>
        <dbReference type="ARBA" id="ARBA00023136"/>
    </source>
</evidence>
<feature type="domain" description="VPS10" evidence="22">
    <location>
        <begin position="48"/>
        <end position="688"/>
    </location>
</feature>
<dbReference type="InterPro" id="IPR006581">
    <property type="entry name" value="VPS10"/>
</dbReference>
<organism evidence="23 24">
    <name type="scientific">Penicillium malachiteum</name>
    <dbReference type="NCBI Taxonomy" id="1324776"/>
    <lineage>
        <taxon>Eukaryota</taxon>
        <taxon>Fungi</taxon>
        <taxon>Dikarya</taxon>
        <taxon>Ascomycota</taxon>
        <taxon>Pezizomycotina</taxon>
        <taxon>Eurotiomycetes</taxon>
        <taxon>Eurotiomycetidae</taxon>
        <taxon>Eurotiales</taxon>
        <taxon>Aspergillaceae</taxon>
        <taxon>Penicillium</taxon>
    </lineage>
</organism>
<keyword evidence="5" id="KW-0813">Transport</keyword>
<name>A0AAD6HXD8_9EURO</name>
<evidence type="ECO:0000256" key="15">
    <source>
        <dbReference type="ARBA" id="ARBA00025569"/>
    </source>
</evidence>
<evidence type="ECO:0000256" key="7">
    <source>
        <dbReference type="ARBA" id="ARBA00022729"/>
    </source>
</evidence>
<dbReference type="GO" id="GO:0005829">
    <property type="term" value="C:cytosol"/>
    <property type="evidence" value="ECO:0007669"/>
    <property type="project" value="GOC"/>
</dbReference>
<keyword evidence="9" id="KW-0653">Protein transport</keyword>
<evidence type="ECO:0000256" key="13">
    <source>
        <dbReference type="ARBA" id="ARBA00023170"/>
    </source>
</evidence>
<dbReference type="Gene3D" id="3.30.60.270">
    <property type="match status" value="2"/>
</dbReference>
<dbReference type="GO" id="GO:0005794">
    <property type="term" value="C:Golgi apparatus"/>
    <property type="evidence" value="ECO:0007669"/>
    <property type="project" value="UniProtKB-SubCell"/>
</dbReference>
<dbReference type="Pfam" id="PF15901">
    <property type="entry name" value="Sortilin_C"/>
    <property type="match status" value="2"/>
</dbReference>
<feature type="signal peptide" evidence="21">
    <location>
        <begin position="1"/>
        <end position="23"/>
    </location>
</feature>
<feature type="transmembrane region" description="Helical" evidence="20">
    <location>
        <begin position="1373"/>
        <end position="1394"/>
    </location>
</feature>
<evidence type="ECO:0000313" key="23">
    <source>
        <dbReference type="EMBL" id="KAJ5741139.1"/>
    </source>
</evidence>
<keyword evidence="7 21" id="KW-0732">Signal</keyword>
<dbReference type="SMART" id="SM00602">
    <property type="entry name" value="VPS10"/>
    <property type="match status" value="2"/>
</dbReference>
<dbReference type="Proteomes" id="UP001215712">
    <property type="component" value="Unassembled WGS sequence"/>
</dbReference>
<dbReference type="GO" id="GO:0006623">
    <property type="term" value="P:protein targeting to vacuole"/>
    <property type="evidence" value="ECO:0007669"/>
    <property type="project" value="TreeGrafter"/>
</dbReference>
<evidence type="ECO:0000256" key="21">
    <source>
        <dbReference type="SAM" id="SignalP"/>
    </source>
</evidence>
<dbReference type="Pfam" id="PF15902">
    <property type="entry name" value="Sortilin-Vps10"/>
    <property type="match status" value="2"/>
</dbReference>
<evidence type="ECO:0000256" key="11">
    <source>
        <dbReference type="ARBA" id="ARBA00023034"/>
    </source>
</evidence>
<keyword evidence="13" id="KW-0675">Receptor</keyword>
<dbReference type="FunFam" id="3.30.60.270:FF:000005">
    <property type="entry name" value="Sortilin"/>
    <property type="match status" value="2"/>
</dbReference>
<gene>
    <name evidence="23" type="ORF">N7493_001011</name>
</gene>
<dbReference type="GO" id="GO:0006896">
    <property type="term" value="P:Golgi to vacuole transport"/>
    <property type="evidence" value="ECO:0007669"/>
    <property type="project" value="TreeGrafter"/>
</dbReference>
<reference evidence="23" key="2">
    <citation type="submission" date="2023-01" db="EMBL/GenBank/DDBJ databases">
        <authorList>
            <person name="Petersen C."/>
        </authorList>
    </citation>
    <scope>NUCLEOTIDE SEQUENCE</scope>
    <source>
        <strain evidence="23">IBT 17514</strain>
    </source>
</reference>
<comment type="subcellular location">
    <subcellularLocation>
        <location evidence="1">Golgi apparatus</location>
        <location evidence="1">trans-Golgi network membrane</location>
        <topology evidence="1">Multi-pass membrane protein</topology>
    </subcellularLocation>
    <subcellularLocation>
        <location evidence="2">Prevacuolar compartment membrane</location>
        <topology evidence="2">Multi-pass membrane protein</topology>
    </subcellularLocation>
</comment>
<dbReference type="SUPFAM" id="SSF110296">
    <property type="entry name" value="Oligoxyloglucan reducing end-specific cellobiohydrolase"/>
    <property type="match status" value="2"/>
</dbReference>
<keyword evidence="11" id="KW-0333">Golgi apparatus</keyword>
<dbReference type="GO" id="GO:0016020">
    <property type="term" value="C:membrane"/>
    <property type="evidence" value="ECO:0007669"/>
    <property type="project" value="InterPro"/>
</dbReference>
<evidence type="ECO:0000256" key="8">
    <source>
        <dbReference type="ARBA" id="ARBA00022737"/>
    </source>
</evidence>
<feature type="domain" description="VPS10" evidence="22">
    <location>
        <begin position="726"/>
        <end position="1362"/>
    </location>
</feature>
<evidence type="ECO:0000256" key="2">
    <source>
        <dbReference type="ARBA" id="ARBA00004488"/>
    </source>
</evidence>
<evidence type="ECO:0000256" key="10">
    <source>
        <dbReference type="ARBA" id="ARBA00022989"/>
    </source>
</evidence>
<dbReference type="EMBL" id="JAQJAN010000001">
    <property type="protein sequence ID" value="KAJ5741139.1"/>
    <property type="molecule type" value="Genomic_DNA"/>
</dbReference>
<feature type="region of interest" description="Disordered" evidence="19">
    <location>
        <begin position="680"/>
        <end position="703"/>
    </location>
</feature>
<accession>A0AAD6HXD8</accession>
<evidence type="ECO:0000256" key="19">
    <source>
        <dbReference type="SAM" id="MobiDB-lite"/>
    </source>
</evidence>
<dbReference type="InterPro" id="IPR015943">
    <property type="entry name" value="WD40/YVTN_repeat-like_dom_sf"/>
</dbReference>
<keyword evidence="10 20" id="KW-1133">Transmembrane helix</keyword>
<comment type="similarity">
    <text evidence="3">Belongs to the VPS10-related sortilin family.</text>
</comment>
<evidence type="ECO:0000256" key="18">
    <source>
        <dbReference type="ARBA" id="ARBA00031902"/>
    </source>
</evidence>
<evidence type="ECO:0000256" key="4">
    <source>
        <dbReference type="ARBA" id="ARBA00015369"/>
    </source>
</evidence>
<keyword evidence="12 20" id="KW-0472">Membrane</keyword>
<evidence type="ECO:0000256" key="17">
    <source>
        <dbReference type="ARBA" id="ARBA00031354"/>
    </source>
</evidence>
<evidence type="ECO:0000313" key="24">
    <source>
        <dbReference type="Proteomes" id="UP001215712"/>
    </source>
</evidence>
<proteinExistence type="inferred from homology"/>
<evidence type="ECO:0000256" key="16">
    <source>
        <dbReference type="ARBA" id="ARBA00031250"/>
    </source>
</evidence>
<comment type="function">
    <text evidence="15">Functions as a sorting receptor in the Golgi compartment required for the intracellular sorting and delivery of soluble vacuolar proteins, like carboxypeptidase Y (CPY) and proteinase A. Executes multiple rounds of sorting by cycling between the late Golgi and a prevacuolar endosome-like compartment.</text>
</comment>
<evidence type="ECO:0000256" key="6">
    <source>
        <dbReference type="ARBA" id="ARBA00022692"/>
    </source>
</evidence>
<keyword evidence="14" id="KW-0325">Glycoprotein</keyword>